<accession>A0ABR1GNH9</accession>
<feature type="region of interest" description="Disordered" evidence="1">
    <location>
        <begin position="217"/>
        <end position="238"/>
    </location>
</feature>
<comment type="caution">
    <text evidence="3">The sequence shown here is derived from an EMBL/GenBank/DDBJ whole genome shotgun (WGS) entry which is preliminary data.</text>
</comment>
<evidence type="ECO:0000313" key="4">
    <source>
        <dbReference type="Proteomes" id="UP001498476"/>
    </source>
</evidence>
<organism evidence="3 4">
    <name type="scientific">Neonectria punicea</name>
    <dbReference type="NCBI Taxonomy" id="979145"/>
    <lineage>
        <taxon>Eukaryota</taxon>
        <taxon>Fungi</taxon>
        <taxon>Dikarya</taxon>
        <taxon>Ascomycota</taxon>
        <taxon>Pezizomycotina</taxon>
        <taxon>Sordariomycetes</taxon>
        <taxon>Hypocreomycetidae</taxon>
        <taxon>Hypocreales</taxon>
        <taxon>Nectriaceae</taxon>
        <taxon>Neonectria</taxon>
    </lineage>
</organism>
<reference evidence="3 4" key="1">
    <citation type="journal article" date="2025" name="Microbiol. Resour. Announc.">
        <title>Draft genome sequences for Neonectria magnoliae and Neonectria punicea, canker pathogens of Liriodendron tulipifera and Acer saccharum in West Virginia.</title>
        <authorList>
            <person name="Petronek H.M."/>
            <person name="Kasson M.T."/>
            <person name="Metheny A.M."/>
            <person name="Stauder C.M."/>
            <person name="Lovett B."/>
            <person name="Lynch S.C."/>
            <person name="Garnas J.R."/>
            <person name="Kasson L.R."/>
            <person name="Stajich J.E."/>
        </authorList>
    </citation>
    <scope>NUCLEOTIDE SEQUENCE [LARGE SCALE GENOMIC DNA]</scope>
    <source>
        <strain evidence="3 4">NRRL 64653</strain>
    </source>
</reference>
<feature type="domain" description="PD-(D/E)XK nuclease-like" evidence="2">
    <location>
        <begin position="123"/>
        <end position="422"/>
    </location>
</feature>
<feature type="compositionally biased region" description="Low complexity" evidence="1">
    <location>
        <begin position="39"/>
        <end position="65"/>
    </location>
</feature>
<dbReference type="Pfam" id="PF20516">
    <property type="entry name" value="PDDEXK_12"/>
    <property type="match status" value="1"/>
</dbReference>
<keyword evidence="4" id="KW-1185">Reference proteome</keyword>
<sequence>MPRDSNNGDVFDAPGPRTVTSTHSSSSFTAVLATRALYSAPTTAQQPPTETSSPSTTRSRSSSPTKRYQKTASLLNLVRPVRFTKESDLGNALPDDIQRLYETLSTIEGKEDILPAALREHADFKNTRIRPFMWEATEESRQISPEDKAAALDNHARLRGIVDDSISSSNLHRSEAAWNCLVHIPLLRHATSAFAFVEVEPITSAQIMPAFRPLSSLNAGDRTPSQRSNTSGSSASFRGLETPLTRASAIASSVHKMVDFALVLRPDEALQSLIQGFLSKQPHTCASINQTIYEPLRLRPAPIFIETKTSSGNMDTANVQLGVWVAAWHERLRSIIAIRGETDKVITIPVIQVVGSVWTLLFAVDGGSEIVSFLPLSTRHHLTSEQRLADGDFRVGDTSTIVGIYQLRATMAALACWMEDTFEPWITDLLISVASIA</sequence>
<proteinExistence type="predicted"/>
<evidence type="ECO:0000256" key="1">
    <source>
        <dbReference type="SAM" id="MobiDB-lite"/>
    </source>
</evidence>
<protein>
    <recommendedName>
        <fullName evidence="2">PD-(D/E)XK nuclease-like domain-containing protein</fullName>
    </recommendedName>
</protein>
<gene>
    <name evidence="3" type="ORF">QQX98_010807</name>
</gene>
<name>A0ABR1GNH9_9HYPO</name>
<feature type="region of interest" description="Disordered" evidence="1">
    <location>
        <begin position="38"/>
        <end position="69"/>
    </location>
</feature>
<feature type="compositionally biased region" description="Polar residues" evidence="1">
    <location>
        <begin position="217"/>
        <end position="236"/>
    </location>
</feature>
<dbReference type="EMBL" id="JAZAVJ010000246">
    <property type="protein sequence ID" value="KAK7403441.1"/>
    <property type="molecule type" value="Genomic_DNA"/>
</dbReference>
<evidence type="ECO:0000259" key="2">
    <source>
        <dbReference type="Pfam" id="PF20516"/>
    </source>
</evidence>
<dbReference type="InterPro" id="IPR046797">
    <property type="entry name" value="PDDEXK_12"/>
</dbReference>
<feature type="region of interest" description="Disordered" evidence="1">
    <location>
        <begin position="1"/>
        <end position="26"/>
    </location>
</feature>
<evidence type="ECO:0000313" key="3">
    <source>
        <dbReference type="EMBL" id="KAK7403441.1"/>
    </source>
</evidence>
<dbReference type="Proteomes" id="UP001498476">
    <property type="component" value="Unassembled WGS sequence"/>
</dbReference>